<dbReference type="GO" id="GO:0016020">
    <property type="term" value="C:membrane"/>
    <property type="evidence" value="ECO:0007669"/>
    <property type="project" value="TreeGrafter"/>
</dbReference>
<evidence type="ECO:0000313" key="6">
    <source>
        <dbReference type="Proteomes" id="UP000184066"/>
    </source>
</evidence>
<dbReference type="Pfam" id="PF00106">
    <property type="entry name" value="adh_short"/>
    <property type="match status" value="1"/>
</dbReference>
<sequence length="249" mass="25922">MSLEGQVAWITGAGGGIGEAAARALAEGGAHVALSGRRAAELERVARDIVAAGGSAETLPLDVTDDAAVAEAGRAIAERRGRLDILVANAGVNVPRRSFAEVDMAGWRKVVDVNLNGVMSCVLAALPTMRAQGGGLVIMISSWAGRHAARLTGPAYNASKHAVVALSHSLNMEEGVNGIRSTVVMPGEVNTPILDGRPVPPPEEERARMLQAADLGRIIRFAAETPPHVCLNEILVAPTRNRLFDPIGA</sequence>
<evidence type="ECO:0000256" key="1">
    <source>
        <dbReference type="ARBA" id="ARBA00006484"/>
    </source>
</evidence>
<dbReference type="STRING" id="1189325.SAMN04488119_10423"/>
<evidence type="ECO:0000256" key="2">
    <source>
        <dbReference type="ARBA" id="ARBA00023002"/>
    </source>
</evidence>
<dbReference type="AlphaFoldDB" id="A0A1M7T1Q1"/>
<accession>A0A1M7T1Q1</accession>
<keyword evidence="6" id="KW-1185">Reference proteome</keyword>
<proteinExistence type="inferred from homology"/>
<dbReference type="OrthoDB" id="335726at2"/>
<dbReference type="InterPro" id="IPR057326">
    <property type="entry name" value="KR_dom"/>
</dbReference>
<dbReference type="InterPro" id="IPR002347">
    <property type="entry name" value="SDR_fam"/>
</dbReference>
<comment type="similarity">
    <text evidence="1 3">Belongs to the short-chain dehydrogenases/reductases (SDR) family.</text>
</comment>
<dbReference type="SUPFAM" id="SSF51735">
    <property type="entry name" value="NAD(P)-binding Rossmann-fold domains"/>
    <property type="match status" value="1"/>
</dbReference>
<gene>
    <name evidence="5" type="ORF">SAMN05216200_10423</name>
</gene>
<dbReference type="InterPro" id="IPR036291">
    <property type="entry name" value="NAD(P)-bd_dom_sf"/>
</dbReference>
<evidence type="ECO:0000259" key="4">
    <source>
        <dbReference type="SMART" id="SM00822"/>
    </source>
</evidence>
<dbReference type="RefSeq" id="WP_072746999.1">
    <property type="nucleotide sequence ID" value="NZ_FOHL01000004.1"/>
</dbReference>
<dbReference type="GO" id="GO:0016491">
    <property type="term" value="F:oxidoreductase activity"/>
    <property type="evidence" value="ECO:0007669"/>
    <property type="project" value="UniProtKB-KW"/>
</dbReference>
<keyword evidence="2" id="KW-0560">Oxidoreductase</keyword>
<reference evidence="5 6" key="1">
    <citation type="submission" date="2016-12" db="EMBL/GenBank/DDBJ databases">
        <authorList>
            <person name="Song W.-J."/>
            <person name="Kurnit D.M."/>
        </authorList>
    </citation>
    <scope>NUCLEOTIDE SEQUENCE [LARGE SCALE GENOMIC DNA]</scope>
    <source>
        <strain evidence="5 6">CGMCC 1.10808</strain>
    </source>
</reference>
<evidence type="ECO:0000313" key="5">
    <source>
        <dbReference type="EMBL" id="SHN64594.1"/>
    </source>
</evidence>
<evidence type="ECO:0000256" key="3">
    <source>
        <dbReference type="RuleBase" id="RU000363"/>
    </source>
</evidence>
<dbReference type="Gene3D" id="3.40.50.720">
    <property type="entry name" value="NAD(P)-binding Rossmann-like Domain"/>
    <property type="match status" value="1"/>
</dbReference>
<dbReference type="FunFam" id="3.40.50.720:FF:000084">
    <property type="entry name" value="Short-chain dehydrogenase reductase"/>
    <property type="match status" value="1"/>
</dbReference>
<dbReference type="EMBL" id="FRDL01000004">
    <property type="protein sequence ID" value="SHN64594.1"/>
    <property type="molecule type" value="Genomic_DNA"/>
</dbReference>
<protein>
    <submittedName>
        <fullName evidence="5">NADP-dependent 3-hydroxy acid dehydrogenase YdfG</fullName>
    </submittedName>
</protein>
<dbReference type="PRINTS" id="PR00081">
    <property type="entry name" value="GDHRDH"/>
</dbReference>
<dbReference type="PANTHER" id="PTHR44196">
    <property type="entry name" value="DEHYDROGENASE/REDUCTASE SDR FAMILY MEMBER 7B"/>
    <property type="match status" value="1"/>
</dbReference>
<dbReference type="PRINTS" id="PR00080">
    <property type="entry name" value="SDRFAMILY"/>
</dbReference>
<dbReference type="Proteomes" id="UP000184066">
    <property type="component" value="Unassembled WGS sequence"/>
</dbReference>
<name>A0A1M7T1Q1_9RHOB</name>
<feature type="domain" description="Ketoreductase" evidence="4">
    <location>
        <begin position="6"/>
        <end position="190"/>
    </location>
</feature>
<organism evidence="5 6">
    <name type="scientific">Oceanicella actignis</name>
    <dbReference type="NCBI Taxonomy" id="1189325"/>
    <lineage>
        <taxon>Bacteria</taxon>
        <taxon>Pseudomonadati</taxon>
        <taxon>Pseudomonadota</taxon>
        <taxon>Alphaproteobacteria</taxon>
        <taxon>Rhodobacterales</taxon>
        <taxon>Paracoccaceae</taxon>
        <taxon>Oceanicella</taxon>
    </lineage>
</organism>
<dbReference type="PANTHER" id="PTHR44196:SF1">
    <property type="entry name" value="DEHYDROGENASE_REDUCTASE SDR FAMILY MEMBER 7B"/>
    <property type="match status" value="1"/>
</dbReference>
<dbReference type="SMART" id="SM00822">
    <property type="entry name" value="PKS_KR"/>
    <property type="match status" value="1"/>
</dbReference>